<evidence type="ECO:0000256" key="2">
    <source>
        <dbReference type="ARBA" id="ARBA00023008"/>
    </source>
</evidence>
<dbReference type="AlphaFoldDB" id="A0A5Q0CGH4"/>
<dbReference type="KEGG" id="rgr:FZ934_22730"/>
<dbReference type="InterPro" id="IPR007348">
    <property type="entry name" value="CopC_dom"/>
</dbReference>
<evidence type="ECO:0000256" key="1">
    <source>
        <dbReference type="ARBA" id="ARBA00022729"/>
    </source>
</evidence>
<evidence type="ECO:0000313" key="5">
    <source>
        <dbReference type="EMBL" id="QFY63127.1"/>
    </source>
</evidence>
<dbReference type="EMBL" id="CP043499">
    <property type="protein sequence ID" value="QFY63127.1"/>
    <property type="molecule type" value="Genomic_DNA"/>
</dbReference>
<gene>
    <name evidence="5" type="ORF">FZ934_22730</name>
</gene>
<feature type="chain" id="PRO_5024852564" description="CopC domain-containing protein" evidence="3">
    <location>
        <begin position="24"/>
        <end position="130"/>
    </location>
</feature>
<dbReference type="GO" id="GO:0046688">
    <property type="term" value="P:response to copper ion"/>
    <property type="evidence" value="ECO:0007669"/>
    <property type="project" value="InterPro"/>
</dbReference>
<protein>
    <recommendedName>
        <fullName evidence="4">CopC domain-containing protein</fullName>
    </recommendedName>
</protein>
<organism evidence="5 6">
    <name type="scientific">Rhizobium grahamii</name>
    <dbReference type="NCBI Taxonomy" id="1120045"/>
    <lineage>
        <taxon>Bacteria</taxon>
        <taxon>Pseudomonadati</taxon>
        <taxon>Pseudomonadota</taxon>
        <taxon>Alphaproteobacteria</taxon>
        <taxon>Hyphomicrobiales</taxon>
        <taxon>Rhizobiaceae</taxon>
        <taxon>Rhizobium/Agrobacterium group</taxon>
        <taxon>Rhizobium</taxon>
    </lineage>
</organism>
<dbReference type="Gene3D" id="2.60.40.1220">
    <property type="match status" value="1"/>
</dbReference>
<keyword evidence="6" id="KW-1185">Reference proteome</keyword>
<geneLocation type="plasmid" evidence="5 6">
    <name>unnamed</name>
</geneLocation>
<accession>A0A5Q0CGH4</accession>
<dbReference type="GO" id="GO:0005507">
    <property type="term" value="F:copper ion binding"/>
    <property type="evidence" value="ECO:0007669"/>
    <property type="project" value="InterPro"/>
</dbReference>
<dbReference type="InterPro" id="IPR014755">
    <property type="entry name" value="Cu-Rt/internalin_Ig-like"/>
</dbReference>
<name>A0A5Q0CGH4_9HYPH</name>
<dbReference type="RefSeq" id="WP_153273099.1">
    <property type="nucleotide sequence ID" value="NZ_CP043499.1"/>
</dbReference>
<keyword evidence="5" id="KW-0614">Plasmid</keyword>
<dbReference type="GO" id="GO:0042597">
    <property type="term" value="C:periplasmic space"/>
    <property type="evidence" value="ECO:0007669"/>
    <property type="project" value="InterPro"/>
</dbReference>
<dbReference type="Pfam" id="PF04234">
    <property type="entry name" value="CopC"/>
    <property type="match status" value="1"/>
</dbReference>
<feature type="domain" description="CopC" evidence="4">
    <location>
        <begin position="32"/>
        <end position="114"/>
    </location>
</feature>
<evidence type="ECO:0000259" key="4">
    <source>
        <dbReference type="Pfam" id="PF04234"/>
    </source>
</evidence>
<keyword evidence="1 3" id="KW-0732">Signal</keyword>
<feature type="signal peptide" evidence="3">
    <location>
        <begin position="1"/>
        <end position="23"/>
    </location>
</feature>
<proteinExistence type="predicted"/>
<dbReference type="SUPFAM" id="SSF81296">
    <property type="entry name" value="E set domains"/>
    <property type="match status" value="1"/>
</dbReference>
<sequence>MFRNTVIATSIAVTLFLATQAQASLEPNGRSSGLTEPFQNLTLSFTSTVDVERTRVRIFGPDGEVAVGKAQRGREGNELVIPIAAALQPGIYTVRFTAYSTEGQSLQGTSTVTVPVRAPLAQYSAELPPL</sequence>
<evidence type="ECO:0000313" key="6">
    <source>
        <dbReference type="Proteomes" id="UP000326881"/>
    </source>
</evidence>
<keyword evidence="2" id="KW-0186">Copper</keyword>
<evidence type="ECO:0000256" key="3">
    <source>
        <dbReference type="SAM" id="SignalP"/>
    </source>
</evidence>
<dbReference type="InterPro" id="IPR014756">
    <property type="entry name" value="Ig_E-set"/>
</dbReference>
<reference evidence="5 6" key="1">
    <citation type="submission" date="2019-08" db="EMBL/GenBank/DDBJ databases">
        <title>Prosopis cineraria nodule microbiome.</title>
        <authorList>
            <person name="Ali R."/>
            <person name="Chaluvadi S.R."/>
            <person name="Wang X."/>
        </authorList>
    </citation>
    <scope>NUCLEOTIDE SEQUENCE [LARGE SCALE GENOMIC DNA]</scope>
    <source>
        <strain evidence="5 6">BG7</strain>
        <plasmid evidence="5 6">unnamed</plasmid>
    </source>
</reference>
<dbReference type="Proteomes" id="UP000326881">
    <property type="component" value="Plasmid unnamed"/>
</dbReference>
<dbReference type="OrthoDB" id="8455166at2"/>